<dbReference type="AlphaFoldDB" id="A0A972JH14"/>
<accession>A0A972JH14</accession>
<feature type="domain" description="Cation/H+ exchanger transmembrane" evidence="11">
    <location>
        <begin position="16"/>
        <end position="408"/>
    </location>
</feature>
<dbReference type="InterPro" id="IPR018422">
    <property type="entry name" value="Cation/H_exchanger_CPA1"/>
</dbReference>
<comment type="function">
    <text evidence="10">Na(+)/H(+) antiporter that extrudes sodium in exchange for external protons.</text>
</comment>
<feature type="transmembrane region" description="Helical" evidence="10">
    <location>
        <begin position="6"/>
        <end position="22"/>
    </location>
</feature>
<dbReference type="InterPro" id="IPR006153">
    <property type="entry name" value="Cation/H_exchanger_TM"/>
</dbReference>
<evidence type="ECO:0000313" key="12">
    <source>
        <dbReference type="EMBL" id="NMH29624.1"/>
    </source>
</evidence>
<evidence type="ECO:0000256" key="3">
    <source>
        <dbReference type="ARBA" id="ARBA00022475"/>
    </source>
</evidence>
<dbReference type="Gene3D" id="6.10.140.1330">
    <property type="match status" value="1"/>
</dbReference>
<feature type="transmembrane region" description="Helical" evidence="10">
    <location>
        <begin position="86"/>
        <end position="107"/>
    </location>
</feature>
<keyword evidence="7 10" id="KW-0406">Ion transport</keyword>
<reference evidence="12" key="1">
    <citation type="submission" date="2020-02" db="EMBL/GenBank/DDBJ databases">
        <title>Flavobacterium sp. genome.</title>
        <authorList>
            <person name="Jung H.S."/>
            <person name="Baek J.H."/>
            <person name="Jeon C.O."/>
        </authorList>
    </citation>
    <scope>NUCLEOTIDE SEQUENCE</scope>
    <source>
        <strain evidence="12">SE-s28</strain>
    </source>
</reference>
<evidence type="ECO:0000256" key="2">
    <source>
        <dbReference type="ARBA" id="ARBA00022448"/>
    </source>
</evidence>
<comment type="subcellular location">
    <subcellularLocation>
        <location evidence="1 10">Cell membrane</location>
        <topology evidence="1 10">Multi-pass membrane protein</topology>
    </subcellularLocation>
</comment>
<dbReference type="GO" id="GO:0005886">
    <property type="term" value="C:plasma membrane"/>
    <property type="evidence" value="ECO:0007669"/>
    <property type="project" value="UniProtKB-SubCell"/>
</dbReference>
<dbReference type="Proteomes" id="UP000712080">
    <property type="component" value="Unassembled WGS sequence"/>
</dbReference>
<evidence type="ECO:0000256" key="5">
    <source>
        <dbReference type="ARBA" id="ARBA00022989"/>
    </source>
</evidence>
<dbReference type="GO" id="GO:0015385">
    <property type="term" value="F:sodium:proton antiporter activity"/>
    <property type="evidence" value="ECO:0007669"/>
    <property type="project" value="InterPro"/>
</dbReference>
<keyword evidence="3 10" id="KW-1003">Cell membrane</keyword>
<keyword evidence="10" id="KW-0050">Antiport</keyword>
<dbReference type="GO" id="GO:0015386">
    <property type="term" value="F:potassium:proton antiporter activity"/>
    <property type="evidence" value="ECO:0007669"/>
    <property type="project" value="TreeGrafter"/>
</dbReference>
<evidence type="ECO:0000259" key="11">
    <source>
        <dbReference type="Pfam" id="PF00999"/>
    </source>
</evidence>
<comment type="similarity">
    <text evidence="10">Belongs to the monovalent cation:proton antiporter 1 (CPA1) transporter (TC 2.A.36) family.</text>
</comment>
<keyword evidence="2 10" id="KW-0813">Transport</keyword>
<evidence type="ECO:0000256" key="6">
    <source>
        <dbReference type="ARBA" id="ARBA00023053"/>
    </source>
</evidence>
<evidence type="ECO:0000256" key="9">
    <source>
        <dbReference type="ARBA" id="ARBA00023201"/>
    </source>
</evidence>
<feature type="transmembrane region" description="Helical" evidence="10">
    <location>
        <begin position="183"/>
        <end position="202"/>
    </location>
</feature>
<keyword evidence="5 10" id="KW-1133">Transmembrane helix</keyword>
<feature type="transmembrane region" description="Helical" evidence="10">
    <location>
        <begin position="236"/>
        <end position="253"/>
    </location>
</feature>
<organism evidence="12 13">
    <name type="scientific">Flavobacterium silvaticum</name>
    <dbReference type="NCBI Taxonomy" id="1852020"/>
    <lineage>
        <taxon>Bacteria</taxon>
        <taxon>Pseudomonadati</taxon>
        <taxon>Bacteroidota</taxon>
        <taxon>Flavobacteriia</taxon>
        <taxon>Flavobacteriales</taxon>
        <taxon>Flavobacteriaceae</taxon>
        <taxon>Flavobacterium</taxon>
    </lineage>
</organism>
<sequence length="525" mass="58463">MLHNFPFFLILAIGIVFLIMIARKVNVAYPVVLVLAGLGVSFIPGIPKMTLDPELIFIIFLPPLLYEAAWSISWKELWRWRRIISSFAFVVVFFTAFSVALISNYIIPGFSLALGFLLGGIVSPPDAVSAGAIMKFVKVPKRMSSILEGESLLNDASSLIVFRFALVAVATGQFIWYKAALNFSWMVIGGIGVGLLIGFVFMKMHKYLPTDANIDTVLSLVTPYLIYIAAEEVGSSGVLAVVSGGLLLSNNRHKFMNSTSRLRGFNVWESLAFLMNGFVFMLIGLELPEIRTGLENEGVSLNSAIVYGLIVTGLLIVSRIFSFMCAVGVTLVARNYIEVADRNSPGIRGPFILGWAGMRGVVSLAAALSIPITLENGEVFPHRNLILFITFVVILLTLVTQGLTLPWIIGKLHVPDPDHTATKEEEEKLLNQQLSKYSLSYVQSHYADELKRQPIIKQMAIKWEAAASEDDALLNPECLKVYRAILAEQRKWLLDKNKQEVLLDEDMIRQHLHRIDLEEEKLRYA</sequence>
<dbReference type="NCBIfam" id="TIGR00831">
    <property type="entry name" value="a_cpa1"/>
    <property type="match status" value="1"/>
</dbReference>
<gene>
    <name evidence="12" type="ORF">G6047_16405</name>
</gene>
<dbReference type="Pfam" id="PF00999">
    <property type="entry name" value="Na_H_Exchanger"/>
    <property type="match status" value="1"/>
</dbReference>
<feature type="transmembrane region" description="Helical" evidence="10">
    <location>
        <begin position="305"/>
        <end position="332"/>
    </location>
</feature>
<evidence type="ECO:0000256" key="4">
    <source>
        <dbReference type="ARBA" id="ARBA00022692"/>
    </source>
</evidence>
<protein>
    <submittedName>
        <fullName evidence="12">Na+/H+ antiporter</fullName>
    </submittedName>
</protein>
<dbReference type="RefSeq" id="WP_169528704.1">
    <property type="nucleotide sequence ID" value="NZ_JAAMPU010000108.1"/>
</dbReference>
<feature type="transmembrane region" description="Helical" evidence="10">
    <location>
        <begin position="352"/>
        <end position="374"/>
    </location>
</feature>
<dbReference type="GO" id="GO:0051453">
    <property type="term" value="P:regulation of intracellular pH"/>
    <property type="evidence" value="ECO:0007669"/>
    <property type="project" value="TreeGrafter"/>
</dbReference>
<dbReference type="EMBL" id="JAAMPU010000108">
    <property type="protein sequence ID" value="NMH29624.1"/>
    <property type="molecule type" value="Genomic_DNA"/>
</dbReference>
<feature type="transmembrane region" description="Helical" evidence="10">
    <location>
        <begin position="158"/>
        <end position="177"/>
    </location>
</feature>
<proteinExistence type="inferred from homology"/>
<evidence type="ECO:0000256" key="8">
    <source>
        <dbReference type="ARBA" id="ARBA00023136"/>
    </source>
</evidence>
<evidence type="ECO:0000313" key="13">
    <source>
        <dbReference type="Proteomes" id="UP000712080"/>
    </source>
</evidence>
<dbReference type="PANTHER" id="PTHR10110:SF86">
    <property type="entry name" value="SODIUM_HYDROGEN EXCHANGER 7"/>
    <property type="match status" value="1"/>
</dbReference>
<evidence type="ECO:0000256" key="7">
    <source>
        <dbReference type="ARBA" id="ARBA00023065"/>
    </source>
</evidence>
<keyword evidence="6 10" id="KW-0915">Sodium</keyword>
<feature type="transmembrane region" description="Helical" evidence="10">
    <location>
        <begin position="55"/>
        <end position="74"/>
    </location>
</feature>
<evidence type="ECO:0000256" key="1">
    <source>
        <dbReference type="ARBA" id="ARBA00004651"/>
    </source>
</evidence>
<dbReference type="GO" id="GO:0098719">
    <property type="term" value="P:sodium ion import across plasma membrane"/>
    <property type="evidence" value="ECO:0007669"/>
    <property type="project" value="TreeGrafter"/>
</dbReference>
<dbReference type="PANTHER" id="PTHR10110">
    <property type="entry name" value="SODIUM/HYDROGEN EXCHANGER"/>
    <property type="match status" value="1"/>
</dbReference>
<keyword evidence="13" id="KW-1185">Reference proteome</keyword>
<evidence type="ECO:0000256" key="10">
    <source>
        <dbReference type="RuleBase" id="RU366002"/>
    </source>
</evidence>
<comment type="caution">
    <text evidence="12">The sequence shown here is derived from an EMBL/GenBank/DDBJ whole genome shotgun (WGS) entry which is preliminary data.</text>
</comment>
<feature type="transmembrane region" description="Helical" evidence="10">
    <location>
        <begin position="27"/>
        <end position="43"/>
    </location>
</feature>
<keyword evidence="8 10" id="KW-0472">Membrane</keyword>
<feature type="transmembrane region" description="Helical" evidence="10">
    <location>
        <begin position="386"/>
        <end position="409"/>
    </location>
</feature>
<feature type="transmembrane region" description="Helical" evidence="10">
    <location>
        <begin position="265"/>
        <end position="285"/>
    </location>
</feature>
<keyword evidence="4 10" id="KW-0812">Transmembrane</keyword>
<name>A0A972JH14_9FLAO</name>
<dbReference type="InterPro" id="IPR004705">
    <property type="entry name" value="Cation/H_exchanger_CPA1_bac"/>
</dbReference>
<keyword evidence="9 10" id="KW-0739">Sodium transport</keyword>